<evidence type="ECO:0000313" key="2">
    <source>
        <dbReference type="EMBL" id="CAL4770301.1"/>
    </source>
</evidence>
<gene>
    <name evidence="1" type="ORF">C1SCF055_LOCUS10641</name>
</gene>
<evidence type="ECO:0000313" key="1">
    <source>
        <dbReference type="EMBL" id="CAI3982989.1"/>
    </source>
</evidence>
<dbReference type="OrthoDB" id="10260017at2759"/>
<dbReference type="SUPFAM" id="SSF51197">
    <property type="entry name" value="Clavaminate synthase-like"/>
    <property type="match status" value="1"/>
</dbReference>
<dbReference type="EMBL" id="CAMXCT020000765">
    <property type="protein sequence ID" value="CAL1136364.1"/>
    <property type="molecule type" value="Genomic_DNA"/>
</dbReference>
<organism evidence="1">
    <name type="scientific">Cladocopium goreaui</name>
    <dbReference type="NCBI Taxonomy" id="2562237"/>
    <lineage>
        <taxon>Eukaryota</taxon>
        <taxon>Sar</taxon>
        <taxon>Alveolata</taxon>
        <taxon>Dinophyceae</taxon>
        <taxon>Suessiales</taxon>
        <taxon>Symbiodiniaceae</taxon>
        <taxon>Cladocopium</taxon>
    </lineage>
</organism>
<dbReference type="EMBL" id="CAMXCT010000765">
    <property type="protein sequence ID" value="CAI3982989.1"/>
    <property type="molecule type" value="Genomic_DNA"/>
</dbReference>
<dbReference type="Gene3D" id="2.60.120.620">
    <property type="entry name" value="q2cbj1_9rhob like domain"/>
    <property type="match status" value="1"/>
</dbReference>
<dbReference type="Proteomes" id="UP001152797">
    <property type="component" value="Unassembled WGS sequence"/>
</dbReference>
<sequence>MDQLRCLTLKVRSFQKSSDYARQAWNFYCDCHGSGVRDPRRHTKEFLEAFFKAEEEGDLEGLEEWKDPEETIRYKVEIALPEVSVAEVEAADARMVQAQAASWTELWRNFPGSWQGIYEAPAKLGYDLQKYDFLTLLRDMLECPPDVPLEKLHEVERPEDFEPCQPLHLGMTLAGLLPPASRLKKKNHCRSQWRSSETRIDFLELYRRFLKEEILPKLAEAVGYTGDFCAAVQSEPVIRVVMPGHRATKAHRDQHYGHIPEEINFWLPITSVAGSNSLFVESFPGREDFQAFEGENGVIFRWWGNLCEHYAEPNCSGNTRVSLDFRIVPGRFWAAALASGSVSEAERKRRHYHGGSLASIGSYYTWISGS</sequence>
<reference evidence="1" key="1">
    <citation type="submission" date="2022-10" db="EMBL/GenBank/DDBJ databases">
        <authorList>
            <person name="Chen Y."/>
            <person name="Dougan E. K."/>
            <person name="Chan C."/>
            <person name="Rhodes N."/>
            <person name="Thang M."/>
        </authorList>
    </citation>
    <scope>NUCLEOTIDE SEQUENCE</scope>
</reference>
<evidence type="ECO:0000313" key="3">
    <source>
        <dbReference type="Proteomes" id="UP001152797"/>
    </source>
</evidence>
<keyword evidence="3" id="KW-1185">Reference proteome</keyword>
<dbReference type="EMBL" id="CAMXCT030000765">
    <property type="protein sequence ID" value="CAL4770301.1"/>
    <property type="molecule type" value="Genomic_DNA"/>
</dbReference>
<comment type="caution">
    <text evidence="1">The sequence shown here is derived from an EMBL/GenBank/DDBJ whole genome shotgun (WGS) entry which is preliminary data.</text>
</comment>
<protein>
    <submittedName>
        <fullName evidence="2">Streptomycin biosynthesis protein StrG</fullName>
    </submittedName>
</protein>
<proteinExistence type="predicted"/>
<name>A0A9P1C0R3_9DINO</name>
<reference evidence="2 3" key="2">
    <citation type="submission" date="2024-05" db="EMBL/GenBank/DDBJ databases">
        <authorList>
            <person name="Chen Y."/>
            <person name="Shah S."/>
            <person name="Dougan E. K."/>
            <person name="Thang M."/>
            <person name="Chan C."/>
        </authorList>
    </citation>
    <scope>NUCLEOTIDE SEQUENCE [LARGE SCALE GENOMIC DNA]</scope>
</reference>
<accession>A0A9P1C0R3</accession>
<dbReference type="AlphaFoldDB" id="A0A9P1C0R3"/>